<dbReference type="RefSeq" id="WP_183496027.1">
    <property type="nucleotide sequence ID" value="NZ_JACIFF010000006.1"/>
</dbReference>
<keyword evidence="6" id="KW-1185">Reference proteome</keyword>
<comment type="similarity">
    <text evidence="1 4">Belongs to the glycerate kinase type-1 family.</text>
</comment>
<gene>
    <name evidence="5" type="ORF">GGR28_002408</name>
</gene>
<keyword evidence="2 4" id="KW-0808">Transferase</keyword>
<name>A0A840E3K1_9BACT</name>
<dbReference type="PANTHER" id="PTHR21599:SF0">
    <property type="entry name" value="GLYCERATE KINASE"/>
    <property type="match status" value="1"/>
</dbReference>
<proteinExistence type="inferred from homology"/>
<dbReference type="EMBL" id="JACIFF010000006">
    <property type="protein sequence ID" value="MBB4079781.1"/>
    <property type="molecule type" value="Genomic_DNA"/>
</dbReference>
<reference evidence="5 6" key="1">
    <citation type="submission" date="2020-08" db="EMBL/GenBank/DDBJ databases">
        <title>Genomic Encyclopedia of Type Strains, Phase IV (KMG-IV): sequencing the most valuable type-strain genomes for metagenomic binning, comparative biology and taxonomic classification.</title>
        <authorList>
            <person name="Goeker M."/>
        </authorList>
    </citation>
    <scope>NUCLEOTIDE SEQUENCE [LARGE SCALE GENOMIC DNA]</scope>
    <source>
        <strain evidence="5 6">DSM 105137</strain>
    </source>
</reference>
<evidence type="ECO:0000256" key="2">
    <source>
        <dbReference type="ARBA" id="ARBA00022679"/>
    </source>
</evidence>
<evidence type="ECO:0000313" key="5">
    <source>
        <dbReference type="EMBL" id="MBB4079781.1"/>
    </source>
</evidence>
<dbReference type="Proteomes" id="UP000576209">
    <property type="component" value="Unassembled WGS sequence"/>
</dbReference>
<dbReference type="Gene3D" id="3.90.1510.10">
    <property type="entry name" value="Glycerate kinase, domain 2"/>
    <property type="match status" value="1"/>
</dbReference>
<evidence type="ECO:0000256" key="3">
    <source>
        <dbReference type="ARBA" id="ARBA00022777"/>
    </source>
</evidence>
<evidence type="ECO:0000313" key="6">
    <source>
        <dbReference type="Proteomes" id="UP000576209"/>
    </source>
</evidence>
<dbReference type="Gene3D" id="3.40.50.10350">
    <property type="entry name" value="Glycerate kinase, domain 1"/>
    <property type="match status" value="1"/>
</dbReference>
<sequence length="369" mass="38882">MNILIAPDKFKGSLSAHAVCTAIGEGIRVKWPEAKVRFHPLADGGDGTLEILGEHLDLRKVPCPTTDPLDRPMNGHYLLGKEAAFIEMATASGLVLLKDDERDPARTTTKGTGILLAHALRQPVEQVYLLIGGSATHDVGVGCAHALGFRFKDGRDRELPPIGANLGAIREIVPPVERPWPGKSIILLCDVENTLCGDNGAARVYATQKGADPTAVETLEAGTRSFGRLLETYASTPVLDLPGGGAAGGIAAGLVALLGANLQPGFKTIANLTGLEKDLDWADYVISGEGQLDGQSLQGKVVGGILNRCSDRQLPCALLVGNNALPAGHPIHPTLRSIESISSVAVNLDDAMRNAAAYLKKLAQRLDQN</sequence>
<dbReference type="AlphaFoldDB" id="A0A840E3K1"/>
<dbReference type="InterPro" id="IPR036129">
    <property type="entry name" value="Glycerate_kinase_sf"/>
</dbReference>
<dbReference type="InterPro" id="IPR018197">
    <property type="entry name" value="Glycerate_kinase_RE-like"/>
</dbReference>
<dbReference type="PANTHER" id="PTHR21599">
    <property type="entry name" value="GLYCERATE KINASE"/>
    <property type="match status" value="1"/>
</dbReference>
<comment type="caution">
    <text evidence="5">The sequence shown here is derived from an EMBL/GenBank/DDBJ whole genome shotgun (WGS) entry which is preliminary data.</text>
</comment>
<dbReference type="NCBIfam" id="TIGR00045">
    <property type="entry name" value="glycerate kinase"/>
    <property type="match status" value="1"/>
</dbReference>
<protein>
    <submittedName>
        <fullName evidence="5">Glycerate kinase</fullName>
        <ecNumber evidence="5">2.7.1.31</ecNumber>
    </submittedName>
</protein>
<dbReference type="InterPro" id="IPR004381">
    <property type="entry name" value="Glycerate_kinase"/>
</dbReference>
<dbReference type="EC" id="2.7.1.31" evidence="5"/>
<evidence type="ECO:0000256" key="4">
    <source>
        <dbReference type="PIRNR" id="PIRNR006078"/>
    </source>
</evidence>
<dbReference type="SUPFAM" id="SSF110738">
    <property type="entry name" value="Glycerate kinase I"/>
    <property type="match status" value="1"/>
</dbReference>
<accession>A0A840E3K1</accession>
<keyword evidence="3 4" id="KW-0418">Kinase</keyword>
<dbReference type="InterPro" id="IPR018193">
    <property type="entry name" value="Glyc_kinase_flavodox-like_fold"/>
</dbReference>
<evidence type="ECO:0000256" key="1">
    <source>
        <dbReference type="ARBA" id="ARBA00006284"/>
    </source>
</evidence>
<dbReference type="GO" id="GO:0008887">
    <property type="term" value="F:glycerate kinase activity"/>
    <property type="evidence" value="ECO:0007669"/>
    <property type="project" value="UniProtKB-UniRule"/>
</dbReference>
<dbReference type="GO" id="GO:0031388">
    <property type="term" value="P:organic acid phosphorylation"/>
    <property type="evidence" value="ECO:0007669"/>
    <property type="project" value="UniProtKB-UniRule"/>
</dbReference>
<dbReference type="Pfam" id="PF02595">
    <property type="entry name" value="Gly_kinase"/>
    <property type="match status" value="1"/>
</dbReference>
<dbReference type="PIRSF" id="PIRSF006078">
    <property type="entry name" value="GlxK"/>
    <property type="match status" value="1"/>
</dbReference>
<organism evidence="5 6">
    <name type="scientific">Neolewinella aquimaris</name>
    <dbReference type="NCBI Taxonomy" id="1835722"/>
    <lineage>
        <taxon>Bacteria</taxon>
        <taxon>Pseudomonadati</taxon>
        <taxon>Bacteroidota</taxon>
        <taxon>Saprospiria</taxon>
        <taxon>Saprospirales</taxon>
        <taxon>Lewinellaceae</taxon>
        <taxon>Neolewinella</taxon>
    </lineage>
</organism>